<gene>
    <name evidence="1" type="ORF">AKJ61_03840</name>
</gene>
<sequence>MVPSVKKNYGGEKLRLFGLFGETPEKPDDDENENTLRSRLEEIAQAASEDGISKRERLLHLHIAENIDPALLQECEHLPNSLEDLLRALLLHARAEDATFGQGNHYQNGFNPGLVRHAYLKYKESRFGFVQAKSPKEKRDNGIFIEMETVEKGLFSKHKEFRPIVKVRRSDDDGVKENIESIVSDQTFRTPLHAIPWIEETLDAAKYTADTYVPSSE</sequence>
<comment type="caution">
    <text evidence="1">The sequence shown here is derived from an EMBL/GenBank/DDBJ whole genome shotgun (WGS) entry which is preliminary data.</text>
</comment>
<dbReference type="AlphaFoldDB" id="A0A133U494"/>
<evidence type="ECO:0000313" key="2">
    <source>
        <dbReference type="Proteomes" id="UP000070184"/>
    </source>
</evidence>
<keyword evidence="2" id="KW-1185">Reference proteome</keyword>
<organism evidence="1 2">
    <name type="scientific">candidate division MSBL1 archaeon SCGC-AAA259B11</name>
    <dbReference type="NCBI Taxonomy" id="1698260"/>
    <lineage>
        <taxon>Archaea</taxon>
        <taxon>Methanobacteriati</taxon>
        <taxon>Methanobacteriota</taxon>
        <taxon>candidate division MSBL1</taxon>
    </lineage>
</organism>
<name>A0A133U494_9EURY</name>
<reference evidence="1 2" key="1">
    <citation type="journal article" date="2016" name="Sci. Rep.">
        <title>Metabolic traits of an uncultured archaeal lineage -MSBL1- from brine pools of the Red Sea.</title>
        <authorList>
            <person name="Mwirichia R."/>
            <person name="Alam I."/>
            <person name="Rashid M."/>
            <person name="Vinu M."/>
            <person name="Ba-Alawi W."/>
            <person name="Anthony Kamau A."/>
            <person name="Kamanda Ngugi D."/>
            <person name="Goker M."/>
            <person name="Klenk H.P."/>
            <person name="Bajic V."/>
            <person name="Stingl U."/>
        </authorList>
    </citation>
    <scope>NUCLEOTIDE SEQUENCE [LARGE SCALE GENOMIC DNA]</scope>
    <source>
        <strain evidence="1">SCGC-AAA259B11</strain>
    </source>
</reference>
<dbReference type="EMBL" id="LHXK01000065">
    <property type="protein sequence ID" value="KXA88976.1"/>
    <property type="molecule type" value="Genomic_DNA"/>
</dbReference>
<evidence type="ECO:0000313" key="1">
    <source>
        <dbReference type="EMBL" id="KXA88976.1"/>
    </source>
</evidence>
<protein>
    <submittedName>
        <fullName evidence="1">Uncharacterized protein</fullName>
    </submittedName>
</protein>
<proteinExistence type="predicted"/>
<dbReference type="Proteomes" id="UP000070184">
    <property type="component" value="Unassembled WGS sequence"/>
</dbReference>
<accession>A0A133U494</accession>